<evidence type="ECO:0000256" key="2">
    <source>
        <dbReference type="SAM" id="MobiDB-lite"/>
    </source>
</evidence>
<dbReference type="InterPro" id="IPR051465">
    <property type="entry name" value="Cell_Envelope_Struct_Comp"/>
</dbReference>
<feature type="compositionally biased region" description="Low complexity" evidence="2">
    <location>
        <begin position="221"/>
        <end position="239"/>
    </location>
</feature>
<evidence type="ECO:0000256" key="3">
    <source>
        <dbReference type="SAM" id="SignalP"/>
    </source>
</evidence>
<evidence type="ECO:0000256" key="1">
    <source>
        <dbReference type="ARBA" id="ARBA00022737"/>
    </source>
</evidence>
<proteinExistence type="predicted"/>
<feature type="chain" id="PRO_5044251343" evidence="3">
    <location>
        <begin position="27"/>
        <end position="246"/>
    </location>
</feature>
<dbReference type="PANTHER" id="PTHR43308">
    <property type="entry name" value="OUTER MEMBRANE PROTEIN ALPHA-RELATED"/>
    <property type="match status" value="1"/>
</dbReference>
<reference evidence="5 6" key="1">
    <citation type="submission" date="2017-09" db="EMBL/GenBank/DDBJ databases">
        <title>Evaluation of Pacific Biosciences Sequencing Technology to Finishing C. thermocellum Genome Sequences.</title>
        <authorList>
            <person name="Brown S."/>
        </authorList>
    </citation>
    <scope>NUCLEOTIDE SEQUENCE [LARGE SCALE GENOMIC DNA]</scope>
    <source>
        <strain evidence="5 6">AD2</strain>
    </source>
</reference>
<keyword evidence="1" id="KW-0677">Repeat</keyword>
<dbReference type="InterPro" id="IPR001119">
    <property type="entry name" value="SLH_dom"/>
</dbReference>
<feature type="region of interest" description="Disordered" evidence="2">
    <location>
        <begin position="221"/>
        <end position="246"/>
    </location>
</feature>
<feature type="domain" description="SLH" evidence="4">
    <location>
        <begin position="30"/>
        <end position="90"/>
    </location>
</feature>
<dbReference type="Pfam" id="PF00395">
    <property type="entry name" value="SLH"/>
    <property type="match status" value="3"/>
</dbReference>
<feature type="domain" description="SLH" evidence="4">
    <location>
        <begin position="91"/>
        <end position="153"/>
    </location>
</feature>
<evidence type="ECO:0000313" key="6">
    <source>
        <dbReference type="Proteomes" id="UP000223596"/>
    </source>
</evidence>
<evidence type="ECO:0000313" key="5">
    <source>
        <dbReference type="EMBL" id="PFH03562.1"/>
    </source>
</evidence>
<comment type="caution">
    <text evidence="5">The sequence shown here is derived from an EMBL/GenBank/DDBJ whole genome shotgun (WGS) entry which is preliminary data.</text>
</comment>
<dbReference type="RefSeq" id="WP_003517764.1">
    <property type="nucleotide sequence ID" value="NZ_CP013828.1"/>
</dbReference>
<dbReference type="PANTHER" id="PTHR43308:SF5">
    <property type="entry name" value="S-LAYER PROTEIN _ PEPTIDOGLYCAN ENDO-BETA-N-ACETYLGLUCOSAMINIDASE"/>
    <property type="match status" value="1"/>
</dbReference>
<feature type="domain" description="SLH" evidence="4">
    <location>
        <begin position="154"/>
        <end position="217"/>
    </location>
</feature>
<sequence>MNVKKRLLSYATVLFFLCIQLLTVRAEPPVDFKGFNDIEGHWAQFWIELNAKLGNIAGYEDSSFRPSQSVTRAEFVTMANRFFNRGGGEGLECTFTDVNENDWFFMDVAVAEKAVYISGYPDGTFRPNELITREEASVILCKLINSDPRTHADNIEFTDSDSISPWAYGYVNSLVYNHIIKGYPDNTFRPKNPVTRAEAVVLLDNALMRLMEPPIYPLHIPGSYGESPSPSETATPSPTQKNADDK</sequence>
<feature type="signal peptide" evidence="3">
    <location>
        <begin position="1"/>
        <end position="26"/>
    </location>
</feature>
<accession>A0AB36TI63</accession>
<name>A0AB36TI63_ACETH</name>
<keyword evidence="3" id="KW-0732">Signal</keyword>
<dbReference type="AlphaFoldDB" id="A0AB36TI63"/>
<protein>
    <submittedName>
        <fullName evidence="5">S-layer family protein</fullName>
    </submittedName>
</protein>
<gene>
    <name evidence="5" type="ORF">M972_112373</name>
</gene>
<evidence type="ECO:0000259" key="4">
    <source>
        <dbReference type="PROSITE" id="PS51272"/>
    </source>
</evidence>
<dbReference type="EMBL" id="PDBW01000001">
    <property type="protein sequence ID" value="PFH03562.1"/>
    <property type="molecule type" value="Genomic_DNA"/>
</dbReference>
<organism evidence="5 6">
    <name type="scientific">Acetivibrio thermocellus AD2</name>
    <dbReference type="NCBI Taxonomy" id="1138384"/>
    <lineage>
        <taxon>Bacteria</taxon>
        <taxon>Bacillati</taxon>
        <taxon>Bacillota</taxon>
        <taxon>Clostridia</taxon>
        <taxon>Eubacteriales</taxon>
        <taxon>Oscillospiraceae</taxon>
        <taxon>Acetivibrio</taxon>
    </lineage>
</organism>
<dbReference type="Proteomes" id="UP000223596">
    <property type="component" value="Unassembled WGS sequence"/>
</dbReference>
<dbReference type="PROSITE" id="PS51272">
    <property type="entry name" value="SLH"/>
    <property type="match status" value="3"/>
</dbReference>